<evidence type="ECO:0000256" key="5">
    <source>
        <dbReference type="ARBA" id="ARBA00022989"/>
    </source>
</evidence>
<feature type="compositionally biased region" description="Basic residues" evidence="9">
    <location>
        <begin position="246"/>
        <end position="259"/>
    </location>
</feature>
<evidence type="ECO:0000256" key="9">
    <source>
        <dbReference type="SAM" id="MobiDB-lite"/>
    </source>
</evidence>
<evidence type="ECO:0000256" key="3">
    <source>
        <dbReference type="ARBA" id="ARBA00022729"/>
    </source>
</evidence>
<comment type="function">
    <text evidence="7">Is probably involved in a pathway contributing to genomic integrity.</text>
</comment>
<evidence type="ECO:0000256" key="10">
    <source>
        <dbReference type="SAM" id="Phobius"/>
    </source>
</evidence>
<dbReference type="Gene3D" id="2.60.40.10">
    <property type="entry name" value="Immunoglobulins"/>
    <property type="match status" value="1"/>
</dbReference>
<sequence length="259" mass="28011">MRSSRSIFIYIAIALACIAPLFLGVSATGRRDDQPRVDSKTGLIFTHEFPANPFNVITAGESNEIRINIDNQGELTQTVFSVSGFLSHPTNQTTPKRNLTATAFKRAVKPNDKTTVVYKFDFETDPGEHGLVIYVDVTDEEGNSRRAVGYRGIVKVVESASMFDLQSISIYILLLAGAGGIAYYAYDSFLGSGSGKTGRRSVKRAASSTSTVSADASAPVGEPGKPDMDWIPAHLVEQQNASVKRQSSRLKNKANAKAK</sequence>
<dbReference type="EMBL" id="JADGJQ010000004">
    <property type="protein sequence ID" value="KAJ3184203.1"/>
    <property type="molecule type" value="Genomic_DNA"/>
</dbReference>
<organism evidence="11 12">
    <name type="scientific">Geranomyces variabilis</name>
    <dbReference type="NCBI Taxonomy" id="109894"/>
    <lineage>
        <taxon>Eukaryota</taxon>
        <taxon>Fungi</taxon>
        <taxon>Fungi incertae sedis</taxon>
        <taxon>Chytridiomycota</taxon>
        <taxon>Chytridiomycota incertae sedis</taxon>
        <taxon>Chytridiomycetes</taxon>
        <taxon>Spizellomycetales</taxon>
        <taxon>Powellomycetaceae</taxon>
        <taxon>Geranomyces</taxon>
    </lineage>
</organism>
<evidence type="ECO:0000256" key="1">
    <source>
        <dbReference type="ARBA" id="ARBA00004115"/>
    </source>
</evidence>
<evidence type="ECO:0008006" key="13">
    <source>
        <dbReference type="Google" id="ProtNLM"/>
    </source>
</evidence>
<evidence type="ECO:0000256" key="2">
    <source>
        <dbReference type="ARBA" id="ARBA00022692"/>
    </source>
</evidence>
<keyword evidence="12" id="KW-1185">Reference proteome</keyword>
<feature type="compositionally biased region" description="Low complexity" evidence="9">
    <location>
        <begin position="205"/>
        <end position="218"/>
    </location>
</feature>
<keyword evidence="3" id="KW-0732">Signal</keyword>
<feature type="transmembrane region" description="Helical" evidence="10">
    <location>
        <begin position="168"/>
        <end position="186"/>
    </location>
</feature>
<proteinExistence type="inferred from homology"/>
<feature type="transmembrane region" description="Helical" evidence="10">
    <location>
        <begin position="7"/>
        <end position="27"/>
    </location>
</feature>
<name>A0AAD5TQJ1_9FUNG</name>
<evidence type="ECO:0000256" key="7">
    <source>
        <dbReference type="ARBA" id="ARBA00037565"/>
    </source>
</evidence>
<comment type="caution">
    <text evidence="11">The sequence shown here is derived from an EMBL/GenBank/DDBJ whole genome shotgun (WGS) entry which is preliminary data.</text>
</comment>
<feature type="region of interest" description="Disordered" evidence="9">
    <location>
        <begin position="205"/>
        <end position="259"/>
    </location>
</feature>
<dbReference type="Proteomes" id="UP001212152">
    <property type="component" value="Unassembled WGS sequence"/>
</dbReference>
<evidence type="ECO:0000313" key="12">
    <source>
        <dbReference type="Proteomes" id="UP001212152"/>
    </source>
</evidence>
<dbReference type="GO" id="GO:0005789">
    <property type="term" value="C:endoplasmic reticulum membrane"/>
    <property type="evidence" value="ECO:0007669"/>
    <property type="project" value="UniProtKB-SubCell"/>
</dbReference>
<keyword evidence="4" id="KW-0256">Endoplasmic reticulum</keyword>
<comment type="similarity">
    <text evidence="8">Belongs to the IRC22 family.</text>
</comment>
<evidence type="ECO:0000256" key="4">
    <source>
        <dbReference type="ARBA" id="ARBA00022824"/>
    </source>
</evidence>
<reference evidence="11" key="1">
    <citation type="submission" date="2020-05" db="EMBL/GenBank/DDBJ databases">
        <title>Phylogenomic resolution of chytrid fungi.</title>
        <authorList>
            <person name="Stajich J.E."/>
            <person name="Amses K."/>
            <person name="Simmons R."/>
            <person name="Seto K."/>
            <person name="Myers J."/>
            <person name="Bonds A."/>
            <person name="Quandt C.A."/>
            <person name="Barry K."/>
            <person name="Liu P."/>
            <person name="Grigoriev I."/>
            <person name="Longcore J.E."/>
            <person name="James T.Y."/>
        </authorList>
    </citation>
    <scope>NUCLEOTIDE SEQUENCE</scope>
    <source>
        <strain evidence="11">JEL0379</strain>
    </source>
</reference>
<dbReference type="PROSITE" id="PS51257">
    <property type="entry name" value="PROKAR_LIPOPROTEIN"/>
    <property type="match status" value="1"/>
</dbReference>
<dbReference type="PANTHER" id="PTHR12924">
    <property type="entry name" value="TRANSLOCON-ASSOCIATED PROTEIN, ALPHA SUBUNIT"/>
    <property type="match status" value="1"/>
</dbReference>
<protein>
    <recommendedName>
        <fullName evidence="13">Signal sequence receptor subunit alpha</fullName>
    </recommendedName>
</protein>
<dbReference type="Pfam" id="PF03896">
    <property type="entry name" value="TRAP_alpha"/>
    <property type="match status" value="1"/>
</dbReference>
<dbReference type="AlphaFoldDB" id="A0AAD5TQJ1"/>
<evidence type="ECO:0000313" key="11">
    <source>
        <dbReference type="EMBL" id="KAJ3184203.1"/>
    </source>
</evidence>
<keyword evidence="6 10" id="KW-0472">Membrane</keyword>
<dbReference type="InterPro" id="IPR005595">
    <property type="entry name" value="TRAP_alpha"/>
</dbReference>
<dbReference type="PANTHER" id="PTHR12924:SF0">
    <property type="entry name" value="TRANSLOCON-ASSOCIATED PROTEIN SUBUNIT ALPHA"/>
    <property type="match status" value="1"/>
</dbReference>
<comment type="subcellular location">
    <subcellularLocation>
        <location evidence="1">Endoplasmic reticulum membrane</location>
        <topology evidence="1">Single-pass type I membrane protein</topology>
    </subcellularLocation>
</comment>
<keyword evidence="2 10" id="KW-0812">Transmembrane</keyword>
<evidence type="ECO:0000256" key="8">
    <source>
        <dbReference type="ARBA" id="ARBA00038311"/>
    </source>
</evidence>
<keyword evidence="5 10" id="KW-1133">Transmembrane helix</keyword>
<accession>A0AAD5TQJ1</accession>
<gene>
    <name evidence="11" type="ORF">HDU87_005049</name>
</gene>
<evidence type="ECO:0000256" key="6">
    <source>
        <dbReference type="ARBA" id="ARBA00023136"/>
    </source>
</evidence>
<dbReference type="InterPro" id="IPR013783">
    <property type="entry name" value="Ig-like_fold"/>
</dbReference>